<evidence type="ECO:0000313" key="28">
    <source>
        <dbReference type="Proteomes" id="UP000481858"/>
    </source>
</evidence>
<gene>
    <name evidence="27" type="ORF">GQX73_g8676</name>
</gene>
<dbReference type="GO" id="GO:0046656">
    <property type="term" value="P:folic acid biosynthetic process"/>
    <property type="evidence" value="ECO:0007669"/>
    <property type="project" value="UniProtKB-KW"/>
</dbReference>
<dbReference type="EC" id="2.5.1.15" evidence="10"/>
<dbReference type="PROSITE" id="PS00792">
    <property type="entry name" value="DHPS_1"/>
    <property type="match status" value="1"/>
</dbReference>
<evidence type="ECO:0000256" key="18">
    <source>
        <dbReference type="ARBA" id="ARBA00022842"/>
    </source>
</evidence>
<comment type="cofactor">
    <cofactor evidence="4">
        <name>Mg(2+)</name>
        <dbReference type="ChEBI" id="CHEBI:18420"/>
    </cofactor>
</comment>
<proteinExistence type="inferred from homology"/>
<dbReference type="SUPFAM" id="SSF55083">
    <property type="entry name" value="6-hydroxymethyl-7,8-dihydropterin pyrophosphokinase, HPPK"/>
    <property type="match status" value="1"/>
</dbReference>
<dbReference type="EMBL" id="WUBL01000132">
    <property type="protein sequence ID" value="KAF2964902.1"/>
    <property type="molecule type" value="Genomic_DNA"/>
</dbReference>
<dbReference type="FunFam" id="3.20.20.20:FF:000006">
    <property type="entry name" value="Dihydropteroate synthase"/>
    <property type="match status" value="1"/>
</dbReference>
<dbReference type="CDD" id="cd00739">
    <property type="entry name" value="DHPS"/>
    <property type="match status" value="1"/>
</dbReference>
<keyword evidence="16" id="KW-0418">Kinase</keyword>
<dbReference type="EC" id="4.1.2.25" evidence="11"/>
<dbReference type="OrthoDB" id="615426at2759"/>
<comment type="caution">
    <text evidence="27">The sequence shown here is derived from an EMBL/GenBank/DDBJ whole genome shotgun (WGS) entry which is preliminary data.</text>
</comment>
<evidence type="ECO:0000256" key="22">
    <source>
        <dbReference type="ARBA" id="ARBA00061548"/>
    </source>
</evidence>
<keyword evidence="14" id="KW-0479">Metal-binding</keyword>
<evidence type="ECO:0000256" key="20">
    <source>
        <dbReference type="ARBA" id="ARBA00023268"/>
    </source>
</evidence>
<keyword evidence="19" id="KW-0289">Folate biosynthesis</keyword>
<sequence length="583" mass="64479">MSFWRPSFRAWNIHSRHARPLSSSTTTIYASSTATRRTAPSYNITLTTGILGYSPTSLPVLHRRTYAGFKRYTMDQALVNDLKAQPRDALLFHNGESKPELPRIRTAYIALGSNLGDRIAMIEQACLEMEARGIKLKRTSSLWETEPMYVIEQDRFVNGVCEVETELEPLPLLDALQDIENSMGRQKLIDKGPRNIDLDILLYENETVAHPRLQVPHSLMAEREFVLRPLTELIPHRALDSTRPWKLIQDYLNELPPPQNPLSTLTPIRVGEAPLSALRSARSTRIMAILNATPDSFSDGGVHFPPSEAQSQTTARQDPESDAPLASSSSSSEYLIYLRSKIQHFIDKGANLIDVGGQSTAPGAPEVSVSEELSRVIPVITMIRSMPGADHISISVDTYRAAVAEAAVAAGADIVNDVSAGLLDAAMLPTVARLGCTVCLMHMRGTPATMSQLNVYPEGLIPTLAEEIRERVDAAERAGIRRWRIILDPGMGFAKVGYQNLEILRHMPELRRWPGLEGFPWLLGSSRKSFIGKVTGVTRPWDRVFGTAATVTAAIQGGADIVRVHDVEEMAQTIRMADAIFRY</sequence>
<dbReference type="InParanoid" id="A0A7C8IRS0"/>
<dbReference type="InterPro" id="IPR045031">
    <property type="entry name" value="DHP_synth-like"/>
</dbReference>
<evidence type="ECO:0000256" key="5">
    <source>
        <dbReference type="ARBA" id="ARBA00004763"/>
    </source>
</evidence>
<comment type="similarity">
    <text evidence="22">In the central section; belongs to the HPPK family.</text>
</comment>
<dbReference type="AlphaFoldDB" id="A0A7C8IRS0"/>
<comment type="similarity">
    <text evidence="9">In the C-terminal section; belongs to the DHPS family.</text>
</comment>
<dbReference type="GO" id="GO:0046872">
    <property type="term" value="F:metal ion binding"/>
    <property type="evidence" value="ECO:0007669"/>
    <property type="project" value="UniProtKB-KW"/>
</dbReference>
<evidence type="ECO:0000256" key="19">
    <source>
        <dbReference type="ARBA" id="ARBA00022909"/>
    </source>
</evidence>
<evidence type="ECO:0000256" key="6">
    <source>
        <dbReference type="ARBA" id="ARBA00005013"/>
    </source>
</evidence>
<keyword evidence="15" id="KW-0547">Nucleotide-binding</keyword>
<evidence type="ECO:0000256" key="10">
    <source>
        <dbReference type="ARBA" id="ARBA00012458"/>
    </source>
</evidence>
<accession>A0A7C8IRS0</accession>
<dbReference type="NCBIfam" id="TIGR01496">
    <property type="entry name" value="DHPS"/>
    <property type="match status" value="1"/>
</dbReference>
<dbReference type="EC" id="2.7.6.3" evidence="12"/>
<dbReference type="InterPro" id="IPR035907">
    <property type="entry name" value="Hppk_sf"/>
</dbReference>
<comment type="catalytic activity">
    <reaction evidence="3">
        <text>7,8-dihydroneopterin = 6-hydroxymethyl-7,8-dihydropterin + glycolaldehyde</text>
        <dbReference type="Rhea" id="RHEA:10540"/>
        <dbReference type="ChEBI" id="CHEBI:17001"/>
        <dbReference type="ChEBI" id="CHEBI:17071"/>
        <dbReference type="ChEBI" id="CHEBI:44841"/>
        <dbReference type="EC" id="4.1.2.25"/>
    </reaction>
</comment>
<evidence type="ECO:0000256" key="24">
    <source>
        <dbReference type="ARBA" id="ARBA00068111"/>
    </source>
</evidence>
<dbReference type="GO" id="GO:0004150">
    <property type="term" value="F:dihydroneopterin aldolase activity"/>
    <property type="evidence" value="ECO:0007669"/>
    <property type="project" value="UniProtKB-EC"/>
</dbReference>
<organism evidence="27 28">
    <name type="scientific">Xylaria multiplex</name>
    <dbReference type="NCBI Taxonomy" id="323545"/>
    <lineage>
        <taxon>Eukaryota</taxon>
        <taxon>Fungi</taxon>
        <taxon>Dikarya</taxon>
        <taxon>Ascomycota</taxon>
        <taxon>Pezizomycotina</taxon>
        <taxon>Sordariomycetes</taxon>
        <taxon>Xylariomycetidae</taxon>
        <taxon>Xylariales</taxon>
        <taxon>Xylariaceae</taxon>
        <taxon>Xylaria</taxon>
    </lineage>
</organism>
<protein>
    <recommendedName>
        <fullName evidence="23">Folic acid synthesis protein FOL1</fullName>
        <ecNumber evidence="10">2.5.1.15</ecNumber>
        <ecNumber evidence="12">2.7.6.3</ecNumber>
        <ecNumber evidence="11">4.1.2.25</ecNumber>
    </recommendedName>
    <alternativeName>
        <fullName evidence="24">Folic acid synthesis protein fol1</fullName>
    </alternativeName>
</protein>
<evidence type="ECO:0000256" key="21">
    <source>
        <dbReference type="ARBA" id="ARBA00058009"/>
    </source>
</evidence>
<evidence type="ECO:0000259" key="26">
    <source>
        <dbReference type="PROSITE" id="PS50972"/>
    </source>
</evidence>
<dbReference type="InterPro" id="IPR006390">
    <property type="entry name" value="DHP_synth_dom"/>
</dbReference>
<feature type="domain" description="Pterin-binding" evidence="26">
    <location>
        <begin position="284"/>
        <end position="575"/>
    </location>
</feature>
<comment type="catalytic activity">
    <reaction evidence="1">
        <text>(7,8-dihydropterin-6-yl)methyl diphosphate + 4-aminobenzoate = 7,8-dihydropteroate + diphosphate</text>
        <dbReference type="Rhea" id="RHEA:19949"/>
        <dbReference type="ChEBI" id="CHEBI:17836"/>
        <dbReference type="ChEBI" id="CHEBI:17839"/>
        <dbReference type="ChEBI" id="CHEBI:33019"/>
        <dbReference type="ChEBI" id="CHEBI:72950"/>
        <dbReference type="EC" id="2.5.1.15"/>
    </reaction>
</comment>
<comment type="pathway">
    <text evidence="7">Cofactor biosynthesis; tetrahydrofolate biosynthesis; 2-amino-4-hydroxy-6-hydroxymethyl-7,8-dihydropteridine diphosphate from 7,8-dihydroneopterin triphosphate: step 4/4.</text>
</comment>
<evidence type="ECO:0000256" key="16">
    <source>
        <dbReference type="ARBA" id="ARBA00022777"/>
    </source>
</evidence>
<evidence type="ECO:0000256" key="12">
    <source>
        <dbReference type="ARBA" id="ARBA00013253"/>
    </source>
</evidence>
<comment type="function">
    <text evidence="21">Catalyzes three sequential steps of tetrahydrofolate biosynthesis.</text>
</comment>
<reference evidence="27 28" key="1">
    <citation type="submission" date="2019-12" db="EMBL/GenBank/DDBJ databases">
        <title>Draft genome sequence of the ascomycete Xylaria multiplex DSM 110363.</title>
        <authorList>
            <person name="Buettner E."/>
            <person name="Kellner H."/>
        </authorList>
    </citation>
    <scope>NUCLEOTIDE SEQUENCE [LARGE SCALE GENOMIC DNA]</scope>
    <source>
        <strain evidence="27 28">DSM 110363</strain>
    </source>
</reference>
<evidence type="ECO:0000256" key="7">
    <source>
        <dbReference type="ARBA" id="ARBA00005051"/>
    </source>
</evidence>
<dbReference type="GO" id="GO:0016301">
    <property type="term" value="F:kinase activity"/>
    <property type="evidence" value="ECO:0007669"/>
    <property type="project" value="UniProtKB-KW"/>
</dbReference>
<dbReference type="InterPro" id="IPR000489">
    <property type="entry name" value="Pterin-binding_dom"/>
</dbReference>
<dbReference type="PROSITE" id="PS00793">
    <property type="entry name" value="DHPS_2"/>
    <property type="match status" value="1"/>
</dbReference>
<comment type="pathway">
    <text evidence="5">Cofactor biosynthesis; tetrahydrofolate biosynthesis; 7,8-dihydrofolate from 2-amino-4-hydroxy-6-hydroxymethyl-7,8-dihydropteridine diphosphate and 4-aminobenzoate: step 1/2.</text>
</comment>
<evidence type="ECO:0000256" key="11">
    <source>
        <dbReference type="ARBA" id="ARBA00013043"/>
    </source>
</evidence>
<dbReference type="PANTHER" id="PTHR20941:SF1">
    <property type="entry name" value="FOLIC ACID SYNTHESIS PROTEIN FOL1"/>
    <property type="match status" value="1"/>
</dbReference>
<dbReference type="CDD" id="cd00483">
    <property type="entry name" value="HPPK"/>
    <property type="match status" value="1"/>
</dbReference>
<keyword evidence="17" id="KW-0067">ATP-binding</keyword>
<dbReference type="FunCoup" id="A0A7C8IRS0">
    <property type="interactions" value="234"/>
</dbReference>
<comment type="pathway">
    <text evidence="6">Cofactor biosynthesis; tetrahydrofolate biosynthesis; 2-amino-4-hydroxy-6-hydroxymethyl-7,8-dihydropteridine diphosphate from 7,8-dihydroneopterin triphosphate: step 3/4.</text>
</comment>
<comment type="similarity">
    <text evidence="8">In the N-terminal section; belongs to the DHNA family.</text>
</comment>
<keyword evidence="13" id="KW-0808">Transferase</keyword>
<evidence type="ECO:0000256" key="3">
    <source>
        <dbReference type="ARBA" id="ARBA00001353"/>
    </source>
</evidence>
<evidence type="ECO:0000256" key="23">
    <source>
        <dbReference type="ARBA" id="ARBA00067568"/>
    </source>
</evidence>
<dbReference type="Gene3D" id="3.20.20.20">
    <property type="entry name" value="Dihydropteroate synthase-like"/>
    <property type="match status" value="1"/>
</dbReference>
<evidence type="ECO:0000256" key="4">
    <source>
        <dbReference type="ARBA" id="ARBA00001946"/>
    </source>
</evidence>
<evidence type="ECO:0000256" key="14">
    <source>
        <dbReference type="ARBA" id="ARBA00022723"/>
    </source>
</evidence>
<dbReference type="PROSITE" id="PS00794">
    <property type="entry name" value="HPPK"/>
    <property type="match status" value="1"/>
</dbReference>
<evidence type="ECO:0000313" key="27">
    <source>
        <dbReference type="EMBL" id="KAF2964902.1"/>
    </source>
</evidence>
<evidence type="ECO:0000256" key="13">
    <source>
        <dbReference type="ARBA" id="ARBA00022679"/>
    </source>
</evidence>
<keyword evidence="28" id="KW-1185">Reference proteome</keyword>
<dbReference type="NCBIfam" id="TIGR01498">
    <property type="entry name" value="folK"/>
    <property type="match status" value="1"/>
</dbReference>
<dbReference type="GO" id="GO:0005524">
    <property type="term" value="F:ATP binding"/>
    <property type="evidence" value="ECO:0007669"/>
    <property type="project" value="UniProtKB-KW"/>
</dbReference>
<dbReference type="GO" id="GO:0005740">
    <property type="term" value="C:mitochondrial envelope"/>
    <property type="evidence" value="ECO:0007669"/>
    <property type="project" value="TreeGrafter"/>
</dbReference>
<evidence type="ECO:0000256" key="1">
    <source>
        <dbReference type="ARBA" id="ARBA00000012"/>
    </source>
</evidence>
<comment type="catalytic activity">
    <reaction evidence="2">
        <text>6-hydroxymethyl-7,8-dihydropterin + ATP = (7,8-dihydropterin-6-yl)methyl diphosphate + AMP + H(+)</text>
        <dbReference type="Rhea" id="RHEA:11412"/>
        <dbReference type="ChEBI" id="CHEBI:15378"/>
        <dbReference type="ChEBI" id="CHEBI:30616"/>
        <dbReference type="ChEBI" id="CHEBI:44841"/>
        <dbReference type="ChEBI" id="CHEBI:72950"/>
        <dbReference type="ChEBI" id="CHEBI:456215"/>
        <dbReference type="EC" id="2.7.6.3"/>
    </reaction>
</comment>
<name>A0A7C8IRS0_9PEZI</name>
<evidence type="ECO:0000256" key="25">
    <source>
        <dbReference type="SAM" id="MobiDB-lite"/>
    </source>
</evidence>
<dbReference type="UniPathway" id="UPA00077">
    <property type="reaction ID" value="UER00155"/>
</dbReference>
<keyword evidence="18" id="KW-0460">Magnesium</keyword>
<evidence type="ECO:0000256" key="8">
    <source>
        <dbReference type="ARBA" id="ARBA00009640"/>
    </source>
</evidence>
<feature type="region of interest" description="Disordered" evidence="25">
    <location>
        <begin position="297"/>
        <end position="327"/>
    </location>
</feature>
<dbReference type="InterPro" id="IPR000550">
    <property type="entry name" value="Hppk"/>
</dbReference>
<dbReference type="Gene3D" id="3.30.70.560">
    <property type="entry name" value="7,8-Dihydro-6-hydroxymethylpterin-pyrophosphokinase HPPK"/>
    <property type="match status" value="1"/>
</dbReference>
<dbReference type="GO" id="GO:0004156">
    <property type="term" value="F:dihydropteroate synthase activity"/>
    <property type="evidence" value="ECO:0007669"/>
    <property type="project" value="UniProtKB-EC"/>
</dbReference>
<dbReference type="PANTHER" id="PTHR20941">
    <property type="entry name" value="FOLATE SYNTHESIS PROTEINS"/>
    <property type="match status" value="1"/>
</dbReference>
<dbReference type="InterPro" id="IPR011005">
    <property type="entry name" value="Dihydropteroate_synth-like_sf"/>
</dbReference>
<evidence type="ECO:0000256" key="9">
    <source>
        <dbReference type="ARBA" id="ARBA00009951"/>
    </source>
</evidence>
<dbReference type="GO" id="GO:0046654">
    <property type="term" value="P:tetrahydrofolate biosynthetic process"/>
    <property type="evidence" value="ECO:0007669"/>
    <property type="project" value="UniProtKB-UniPathway"/>
</dbReference>
<evidence type="ECO:0000256" key="15">
    <source>
        <dbReference type="ARBA" id="ARBA00022741"/>
    </source>
</evidence>
<dbReference type="Proteomes" id="UP000481858">
    <property type="component" value="Unassembled WGS sequence"/>
</dbReference>
<evidence type="ECO:0000256" key="17">
    <source>
        <dbReference type="ARBA" id="ARBA00022840"/>
    </source>
</evidence>
<dbReference type="PROSITE" id="PS50972">
    <property type="entry name" value="PTERIN_BINDING"/>
    <property type="match status" value="1"/>
</dbReference>
<dbReference type="GO" id="GO:0003848">
    <property type="term" value="F:2-amino-4-hydroxy-6-hydroxymethyldihydropteridine diphosphokinase activity"/>
    <property type="evidence" value="ECO:0007669"/>
    <property type="project" value="UniProtKB-EC"/>
</dbReference>
<dbReference type="Pfam" id="PF01288">
    <property type="entry name" value="HPPK"/>
    <property type="match status" value="1"/>
</dbReference>
<dbReference type="Pfam" id="PF00809">
    <property type="entry name" value="Pterin_bind"/>
    <property type="match status" value="1"/>
</dbReference>
<keyword evidence="20" id="KW-0511">Multifunctional enzyme</keyword>
<dbReference type="SUPFAM" id="SSF51717">
    <property type="entry name" value="Dihydropteroate synthetase-like"/>
    <property type="match status" value="2"/>
</dbReference>
<evidence type="ECO:0000256" key="2">
    <source>
        <dbReference type="ARBA" id="ARBA00000198"/>
    </source>
</evidence>